<feature type="compositionally biased region" description="Basic and acidic residues" evidence="4">
    <location>
        <begin position="1179"/>
        <end position="1231"/>
    </location>
</feature>
<feature type="region of interest" description="Disordered" evidence="4">
    <location>
        <begin position="1179"/>
        <end position="1257"/>
    </location>
</feature>
<accession>A0AAJ0IAG3</accession>
<keyword evidence="3" id="KW-0539">Nucleus</keyword>
<dbReference type="Proteomes" id="UP001285908">
    <property type="component" value="Unassembled WGS sequence"/>
</dbReference>
<name>A0AAJ0IAG3_9PEZI</name>
<dbReference type="PANTHER" id="PTHR13471:SF0">
    <property type="entry name" value="NUCLEAR EXOSOME REGULATOR NRDE2"/>
    <property type="match status" value="1"/>
</dbReference>
<feature type="compositionally biased region" description="Basic residues" evidence="4">
    <location>
        <begin position="83"/>
        <end position="106"/>
    </location>
</feature>
<dbReference type="Pfam" id="PF08424">
    <property type="entry name" value="NRDE-2"/>
    <property type="match status" value="1"/>
</dbReference>
<feature type="compositionally biased region" description="Basic and acidic residues" evidence="4">
    <location>
        <begin position="1238"/>
        <end position="1257"/>
    </location>
</feature>
<keyword evidence="6" id="KW-1185">Reference proteome</keyword>
<evidence type="ECO:0000256" key="1">
    <source>
        <dbReference type="ARBA" id="ARBA00004123"/>
    </source>
</evidence>
<feature type="region of interest" description="Disordered" evidence="4">
    <location>
        <begin position="1"/>
        <end position="132"/>
    </location>
</feature>
<protein>
    <submittedName>
        <fullName evidence="5">NRDE-2, necessary for RNA interference-domain-containing protein</fullName>
    </submittedName>
</protein>
<evidence type="ECO:0000256" key="2">
    <source>
        <dbReference type="ARBA" id="ARBA00009265"/>
    </source>
</evidence>
<feature type="region of interest" description="Disordered" evidence="4">
    <location>
        <begin position="215"/>
        <end position="314"/>
    </location>
</feature>
<evidence type="ECO:0000313" key="5">
    <source>
        <dbReference type="EMBL" id="KAK3494725.1"/>
    </source>
</evidence>
<dbReference type="PANTHER" id="PTHR13471">
    <property type="entry name" value="TETRATRICOPEPTIDE-LIKE HELICAL"/>
    <property type="match status" value="1"/>
</dbReference>
<comment type="caution">
    <text evidence="5">The sequence shown here is derived from an EMBL/GenBank/DDBJ whole genome shotgun (WGS) entry which is preliminary data.</text>
</comment>
<dbReference type="AlphaFoldDB" id="A0AAJ0IAG3"/>
<dbReference type="GO" id="GO:0031048">
    <property type="term" value="P:regulatory ncRNA-mediated heterochromatin formation"/>
    <property type="evidence" value="ECO:0007669"/>
    <property type="project" value="TreeGrafter"/>
</dbReference>
<dbReference type="EMBL" id="JAULSX010000003">
    <property type="protein sequence ID" value="KAK3494725.1"/>
    <property type="molecule type" value="Genomic_DNA"/>
</dbReference>
<organism evidence="5 6">
    <name type="scientific">Neurospora hispaniola</name>
    <dbReference type="NCBI Taxonomy" id="588809"/>
    <lineage>
        <taxon>Eukaryota</taxon>
        <taxon>Fungi</taxon>
        <taxon>Dikarya</taxon>
        <taxon>Ascomycota</taxon>
        <taxon>Pezizomycotina</taxon>
        <taxon>Sordariomycetes</taxon>
        <taxon>Sordariomycetidae</taxon>
        <taxon>Sordariales</taxon>
        <taxon>Sordariaceae</taxon>
        <taxon>Neurospora</taxon>
    </lineage>
</organism>
<comment type="subcellular location">
    <subcellularLocation>
        <location evidence="1">Nucleus</location>
    </subcellularLocation>
</comment>
<feature type="compositionally biased region" description="Acidic residues" evidence="4">
    <location>
        <begin position="272"/>
        <end position="286"/>
    </location>
</feature>
<dbReference type="GO" id="GO:1902369">
    <property type="term" value="P:negative regulation of RNA catabolic process"/>
    <property type="evidence" value="ECO:0007669"/>
    <property type="project" value="TreeGrafter"/>
</dbReference>
<evidence type="ECO:0000313" key="6">
    <source>
        <dbReference type="Proteomes" id="UP001285908"/>
    </source>
</evidence>
<comment type="similarity">
    <text evidence="2">Belongs to the NRDE2 family.</text>
</comment>
<gene>
    <name evidence="5" type="ORF">B0T23DRAFT_377316</name>
</gene>
<dbReference type="RefSeq" id="XP_062694154.1">
    <property type="nucleotide sequence ID" value="XM_062837026.1"/>
</dbReference>
<reference evidence="5 6" key="1">
    <citation type="journal article" date="2023" name="Mol. Phylogenet. Evol.">
        <title>Genome-scale phylogeny and comparative genomics of the fungal order Sordariales.</title>
        <authorList>
            <person name="Hensen N."/>
            <person name="Bonometti L."/>
            <person name="Westerberg I."/>
            <person name="Brannstrom I.O."/>
            <person name="Guillou S."/>
            <person name="Cros-Aarteil S."/>
            <person name="Calhoun S."/>
            <person name="Haridas S."/>
            <person name="Kuo A."/>
            <person name="Mondo S."/>
            <person name="Pangilinan J."/>
            <person name="Riley R."/>
            <person name="LaButti K."/>
            <person name="Andreopoulos B."/>
            <person name="Lipzen A."/>
            <person name="Chen C."/>
            <person name="Yan M."/>
            <person name="Daum C."/>
            <person name="Ng V."/>
            <person name="Clum A."/>
            <person name="Steindorff A."/>
            <person name="Ohm R.A."/>
            <person name="Martin F."/>
            <person name="Silar P."/>
            <person name="Natvig D.O."/>
            <person name="Lalanne C."/>
            <person name="Gautier V."/>
            <person name="Ament-Velasquez S.L."/>
            <person name="Kruys A."/>
            <person name="Hutchinson M.I."/>
            <person name="Powell A.J."/>
            <person name="Barry K."/>
            <person name="Miller A.N."/>
            <person name="Grigoriev I.V."/>
            <person name="Debuchy R."/>
            <person name="Gladieux P."/>
            <person name="Hiltunen Thoren M."/>
            <person name="Johannesson H."/>
        </authorList>
    </citation>
    <scope>NUCLEOTIDE SEQUENCE [LARGE SCALE GENOMIC DNA]</scope>
    <source>
        <strain evidence="5 6">FGSC 10403</strain>
    </source>
</reference>
<evidence type="ECO:0000256" key="4">
    <source>
        <dbReference type="SAM" id="MobiDB-lite"/>
    </source>
</evidence>
<dbReference type="GO" id="GO:0071013">
    <property type="term" value="C:catalytic step 2 spliceosome"/>
    <property type="evidence" value="ECO:0007669"/>
    <property type="project" value="TreeGrafter"/>
</dbReference>
<sequence>MSSNEVKRRAVPKFTSFAPATPAPKADSEKRSLTLRGSSRDREKKEDRERRHRRRDYDRDRHKDDSDSERERERERGRDRDRHHARQHDRHHSRHHDRDRHHRRRSASPASQIKEARHPLHKPSSTSQDTDLFYFDKSEDPLIFRYGGNERSKIPSYRRFGAGKFIGSPGYLSVSFQGSKEVFTIRSPGEGRGNGSVFGDKTLMAWARAKGAKAKHIKPGVGGEYGESAAEDGDYISLEPPRKRQRTDRSPAPEDGDKTPDYRSIYGKAKSEDEDSDGDETLSDSESENKVGSHLSDMSSAKKRSLELHRQVKNSPQDTKAWLELIGLQDTLFMEHQLEGQVITGDQVKALAELKLSLYEEALPHALDISLKETLLNGMMREGEKVWDPKQLAKRWEETTKTNPDSFLLWVSRLNYELSQVATFTYDEPKTFMVTKMQFLNRTLATASSEKNVVMLCSQLIYVFVRLTCYLRDSGYIELAVAAWQATLELNFCRPKNASNFHSVIEDFSDFWESEVPRIGEGNAKGWRHFVEDVGAMTDPPEAIPREPSGPPQTRDPFEAWALLERQEAAKARMPARTLDEGTDDDPFRIVMFSDIKDLVLWIPSQMLPQAQLQLVDAFLTFCRLPNTAKSSALKDPFIAPRGQAFESLLDQIGGHDVLNSVEIERKPPLFGQQGGNMALSPELLFSGQDWFQYLGQWSSLSIDADGDVRPPWVLETLHYLVLTCGIEQLAEYYLALAWLSEPLGVKKVAKGLLKRYSSNTRLYNAYAMIEFANGNIGIAEKVLLSATSQSSPDSQLLWNTWVWMHLNAGNMQLALLRLLSSVDITLDVEKGLPVSPALLLKARAHFSTKRDYSLSSHQTEPALQYAESLALLDYLSRTENSSGSTKYSSQGNITSALANIQSFTTELSSLGHQTLHERLLQIGARLLYHHANHGPYKPSTLRQYLHEFLRLFPHNTLFLSLLAWAEQSTLRISDPVRSIVRESLSSTRDKDTSSSEGSHTPVPIPTYRFAIEYELLSGAGLRPVGAATIHSTKAAFEAAVSDPSACRYNVDIWIGYIRFLTQVYFHALSLSYGSSATAGTRERGIKKADAQAASTLKALKDVFYRAVAACPWSKKLYMAAFPAGSTAEPGEPGEGGGSALVKALSSGELRAVFGTMVAKGLRVHVDFEGFERKWREKEEDEKRVGREKEKVEKEEKEESERRARLERERRWDLEDSLHKNRHMDSDRGERGGGQYEKYNDRERSREWDRRREGGRR</sequence>
<proteinExistence type="inferred from homology"/>
<feature type="compositionally biased region" description="Basic and acidic residues" evidence="4">
    <location>
        <begin position="247"/>
        <end position="261"/>
    </location>
</feature>
<dbReference type="GeneID" id="87874648"/>
<evidence type="ECO:0000256" key="3">
    <source>
        <dbReference type="ARBA" id="ARBA00023242"/>
    </source>
</evidence>
<feature type="compositionally biased region" description="Basic and acidic residues" evidence="4">
    <location>
        <begin position="26"/>
        <end position="82"/>
    </location>
</feature>
<dbReference type="InterPro" id="IPR013633">
    <property type="entry name" value="NRDE-2"/>
</dbReference>